<evidence type="ECO:0000256" key="4">
    <source>
        <dbReference type="ARBA" id="ARBA00022917"/>
    </source>
</evidence>
<dbReference type="Proteomes" id="UP000001357">
    <property type="component" value="Unassembled WGS sequence"/>
</dbReference>
<keyword evidence="3" id="KW-0694">RNA-binding</keyword>
<evidence type="ECO:0000256" key="6">
    <source>
        <dbReference type="SAM" id="MobiDB-lite"/>
    </source>
</evidence>
<dbReference type="STRING" id="81824.A9UR66"/>
<feature type="region of interest" description="RNA gate" evidence="5">
    <location>
        <begin position="280"/>
        <end position="294"/>
    </location>
</feature>
<comment type="subcellular location">
    <subcellularLocation>
        <location evidence="5">Cytoplasm</location>
    </subcellularLocation>
</comment>
<evidence type="ECO:0000256" key="1">
    <source>
        <dbReference type="ARBA" id="ARBA00022490"/>
    </source>
</evidence>
<evidence type="ECO:0000256" key="5">
    <source>
        <dbReference type="HAMAP-Rule" id="MF_03003"/>
    </source>
</evidence>
<dbReference type="AlphaFoldDB" id="A9UR66"/>
<evidence type="ECO:0000256" key="3">
    <source>
        <dbReference type="ARBA" id="ARBA00022884"/>
    </source>
</evidence>
<keyword evidence="4 5" id="KW-0648">Protein biosynthesis</keyword>
<dbReference type="PIRSF" id="PIRSF016281">
    <property type="entry name" value="EIF-3_zeta"/>
    <property type="match status" value="1"/>
</dbReference>
<dbReference type="RefSeq" id="XP_001743153.1">
    <property type="nucleotide sequence ID" value="XM_001743101.1"/>
</dbReference>
<organism evidence="7 8">
    <name type="scientific">Monosiga brevicollis</name>
    <name type="common">Choanoflagellate</name>
    <dbReference type="NCBI Taxonomy" id="81824"/>
    <lineage>
        <taxon>Eukaryota</taxon>
        <taxon>Choanoflagellata</taxon>
        <taxon>Craspedida</taxon>
        <taxon>Salpingoecidae</taxon>
        <taxon>Monosiga</taxon>
    </lineage>
</organism>
<dbReference type="eggNOG" id="KOG2479">
    <property type="taxonomic scope" value="Eukaryota"/>
</dbReference>
<evidence type="ECO:0000256" key="2">
    <source>
        <dbReference type="ARBA" id="ARBA00022540"/>
    </source>
</evidence>
<dbReference type="InParanoid" id="A9UR66"/>
<evidence type="ECO:0000313" key="8">
    <source>
        <dbReference type="Proteomes" id="UP000001357"/>
    </source>
</evidence>
<comment type="subunit">
    <text evidence="5">Component of the eukaryotic translation initiation factor 3 (eIF-3) complex.</text>
</comment>
<keyword evidence="8" id="KW-1185">Reference proteome</keyword>
<dbReference type="GO" id="GO:0001732">
    <property type="term" value="P:formation of cytoplasmic translation initiation complex"/>
    <property type="evidence" value="ECO:0007669"/>
    <property type="project" value="UniProtKB-UniRule"/>
</dbReference>
<dbReference type="Pfam" id="PF05091">
    <property type="entry name" value="eIF-3_zeta"/>
    <property type="match status" value="1"/>
</dbReference>
<name>A9UR66_MONBE</name>
<dbReference type="OMA" id="CKHNGVI"/>
<dbReference type="GeneID" id="5888361"/>
<dbReference type="GO" id="GO:0005852">
    <property type="term" value="C:eukaryotic translation initiation factor 3 complex"/>
    <property type="evidence" value="ECO:0000318"/>
    <property type="project" value="GO_Central"/>
</dbReference>
<keyword evidence="2 5" id="KW-0396">Initiation factor</keyword>
<comment type="domain">
    <text evidence="5">The RNA gate region regulates mRNA cap recognition to prevent promiscuous mRNA-binding before assembly of eif3d into the full eukaryotic translation initiation factor 3 (eIF-3) complex.</text>
</comment>
<proteinExistence type="inferred from homology"/>
<dbReference type="PANTHER" id="PTHR12399:SF0">
    <property type="entry name" value="EUKARYOTIC TRANSLATION INITIATION FACTOR 3 SUBUNIT D"/>
    <property type="match status" value="1"/>
</dbReference>
<accession>A9UR66</accession>
<dbReference type="GO" id="GO:0033290">
    <property type="term" value="C:eukaryotic 48S preinitiation complex"/>
    <property type="evidence" value="ECO:0007669"/>
    <property type="project" value="UniProtKB-UniRule"/>
</dbReference>
<comment type="function">
    <text evidence="5">mRNA cap-binding component of the eukaryotic translation initiation factor 3 (eIF-3) complex, which is involved in protein synthesis of a specialized repertoire of mRNAs and, together with other initiation factors, stimulates binding of mRNA and methionyl-tRNAi to the 40S ribosome. The eIF-3 complex specifically targets and initiates translation of a subset of mRNAs involved in cell proliferation. In the eIF-3 complex, eif3d specifically recognizes and binds the 7-methylguanosine cap of a subset of mRNAs.</text>
</comment>
<protein>
    <recommendedName>
        <fullName evidence="5">Eukaryotic translation initiation factor 3 subunit D</fullName>
        <shortName evidence="5">eIF3d</shortName>
    </recommendedName>
    <alternativeName>
        <fullName evidence="5">Eukaryotic translation initiation factor 3 subunit 7</fullName>
    </alternativeName>
</protein>
<dbReference type="EMBL" id="CH991544">
    <property type="protein sequence ID" value="EDQ91867.1"/>
    <property type="molecule type" value="Genomic_DNA"/>
</dbReference>
<keyword evidence="1 5" id="KW-0963">Cytoplasm</keyword>
<comment type="similarity">
    <text evidence="5">Belongs to the eIF-3 subunit D family.</text>
</comment>
<gene>
    <name evidence="7" type="ORF">MONBRDRAFT_19728</name>
</gene>
<dbReference type="GO" id="GO:0002191">
    <property type="term" value="P:cap-dependent translational initiation"/>
    <property type="evidence" value="ECO:0007669"/>
    <property type="project" value="UniProtKB-UniRule"/>
</dbReference>
<feature type="region of interest" description="Disordered" evidence="6">
    <location>
        <begin position="520"/>
        <end position="544"/>
    </location>
</feature>
<dbReference type="GO" id="GO:0016282">
    <property type="term" value="C:eukaryotic 43S preinitiation complex"/>
    <property type="evidence" value="ECO:0007669"/>
    <property type="project" value="UniProtKB-UniRule"/>
</dbReference>
<evidence type="ECO:0000313" key="7">
    <source>
        <dbReference type="EMBL" id="EDQ91867.1"/>
    </source>
</evidence>
<dbReference type="PANTHER" id="PTHR12399">
    <property type="entry name" value="EUKARYOTIC TRANSLATION INITIATION FACTOR 3 SUBUNIT 7"/>
    <property type="match status" value="1"/>
</dbReference>
<dbReference type="GO" id="GO:0098808">
    <property type="term" value="F:mRNA cap binding"/>
    <property type="evidence" value="ECO:0007669"/>
    <property type="project" value="UniProtKB-UniRule"/>
</dbReference>
<dbReference type="FunCoup" id="A9UR66">
    <property type="interactions" value="1607"/>
</dbReference>
<reference evidence="7 8" key="1">
    <citation type="journal article" date="2008" name="Nature">
        <title>The genome of the choanoflagellate Monosiga brevicollis and the origin of metazoans.</title>
        <authorList>
            <consortium name="JGI Sequencing"/>
            <person name="King N."/>
            <person name="Westbrook M.J."/>
            <person name="Young S.L."/>
            <person name="Kuo A."/>
            <person name="Abedin M."/>
            <person name="Chapman J."/>
            <person name="Fairclough S."/>
            <person name="Hellsten U."/>
            <person name="Isogai Y."/>
            <person name="Letunic I."/>
            <person name="Marr M."/>
            <person name="Pincus D."/>
            <person name="Putnam N."/>
            <person name="Rokas A."/>
            <person name="Wright K.J."/>
            <person name="Zuzow R."/>
            <person name="Dirks W."/>
            <person name="Good M."/>
            <person name="Goodstein D."/>
            <person name="Lemons D."/>
            <person name="Li W."/>
            <person name="Lyons J.B."/>
            <person name="Morris A."/>
            <person name="Nichols S."/>
            <person name="Richter D.J."/>
            <person name="Salamov A."/>
            <person name="Bork P."/>
            <person name="Lim W.A."/>
            <person name="Manning G."/>
            <person name="Miller W.T."/>
            <person name="McGinnis W."/>
            <person name="Shapiro H."/>
            <person name="Tjian R."/>
            <person name="Grigoriev I.V."/>
            <person name="Rokhsar D."/>
        </authorList>
    </citation>
    <scope>NUCLEOTIDE SEQUENCE [LARGE SCALE GENOMIC DNA]</scope>
    <source>
        <strain evidence="8">MX1 / ATCC 50154</strain>
    </source>
</reference>
<dbReference type="GO" id="GO:0006413">
    <property type="term" value="P:translational initiation"/>
    <property type="evidence" value="ECO:0000318"/>
    <property type="project" value="GO_Central"/>
</dbReference>
<dbReference type="KEGG" id="mbr:MONBRDRAFT_19728"/>
<dbReference type="InterPro" id="IPR007783">
    <property type="entry name" value="eIF3d"/>
</dbReference>
<dbReference type="HAMAP" id="MF_03003">
    <property type="entry name" value="eIF3d"/>
    <property type="match status" value="1"/>
</dbReference>
<sequence length="544" mass="61012">MAAFSLGDLHINEAGWGPEGGPKKFEGIPYQPFRKTDRIATAADFVSSMGPRAARTNRIYGDGEAFAYYHDDDSSFRLVDTAKARPTFRTQKKWQNKNRRHVRTDPNRGVQQLAYNKNRERDRRALERKLQKKWGQTAQRRFDRNISRKLEASLDVRPSWELLEDIEFAKFAKFKTAIPEVSDYKKAGELYFLDQAKEKTVPKRPVEVPPDFTGEYDPFSVPASEDPVLQKIDRIGRANVFATDDVLATFMAATRSHYSWDIVATKKDGKIYFDKRPGAVIDMLSVDETAFQPPSDEGDSPNAPGNLSVEATHVNQMFKDFAVNKSGPKKEMKSAHDFKEEADMSVAYRYRVWDLGSGIQLAARTQHDAMATGKDGKSEYCSVNTLLERVGKGTTLDWRTVLASQKTAVLASQLKDNAFKLARWTICSLLGNNSTMRLGYVSRANPASPRKHVLLKVDSFRTEKFAEQIGVNMANGWGIVKSMIVRLQKHGDGQYVLMKDPGEPMLKMYRLPEEGLAEGIEDDGTEDGQSSSMAAGIFGGSANM</sequence>
<dbReference type="GO" id="GO:0003743">
    <property type="term" value="F:translation initiation factor activity"/>
    <property type="evidence" value="ECO:0000318"/>
    <property type="project" value="GO_Central"/>
</dbReference>